<evidence type="ECO:0000313" key="1">
    <source>
        <dbReference type="EMBL" id="CAE7246283.1"/>
    </source>
</evidence>
<comment type="caution">
    <text evidence="1">The sequence shown here is derived from an EMBL/GenBank/DDBJ whole genome shotgun (WGS) entry which is preliminary data.</text>
</comment>
<gene>
    <name evidence="1" type="ORF">SPIL2461_LOCUS4516</name>
</gene>
<feature type="non-terminal residue" evidence="1">
    <location>
        <position position="328"/>
    </location>
</feature>
<dbReference type="Proteomes" id="UP000649617">
    <property type="component" value="Unassembled WGS sequence"/>
</dbReference>
<protein>
    <submittedName>
        <fullName evidence="1">Uncharacterized protein</fullName>
    </submittedName>
</protein>
<reference evidence="1" key="1">
    <citation type="submission" date="2021-02" db="EMBL/GenBank/DDBJ databases">
        <authorList>
            <person name="Dougan E. K."/>
            <person name="Rhodes N."/>
            <person name="Thang M."/>
            <person name="Chan C."/>
        </authorList>
    </citation>
    <scope>NUCLEOTIDE SEQUENCE</scope>
</reference>
<name>A0A812LLI8_SYMPI</name>
<sequence>LPEATITILIGKNIKTLARLAFSVGQPGETPTDTALTNLVQDGGNAVPVSTLSSVRRLVFEAQTLMVSQVKSLVEHKADEAKTELAPAERAERIKKQAARLSGVPLRGENECAYQSYDTVMKMCQENVVSYLPPNKFPSRREELKQEKPKKELDVVNPKVLLRDQEQTLQCLAVSILLEADRAAWLRLAEKLPDGIKRTGAGACPMDIHLPSMQTDPLSRSSKGRSVLQMTFQTSHGQRFPEAQVKAKMPDSLVGKWSTTKRGVPIWWMFNTAEGCPRASAGGRCARGMHLCAEPNCQKNHSLVDHKSQNPIARVNPWIRRHAFDRRP</sequence>
<dbReference type="AlphaFoldDB" id="A0A812LLI8"/>
<organism evidence="1 2">
    <name type="scientific">Symbiodinium pilosum</name>
    <name type="common">Dinoflagellate</name>
    <dbReference type="NCBI Taxonomy" id="2952"/>
    <lineage>
        <taxon>Eukaryota</taxon>
        <taxon>Sar</taxon>
        <taxon>Alveolata</taxon>
        <taxon>Dinophyceae</taxon>
        <taxon>Suessiales</taxon>
        <taxon>Symbiodiniaceae</taxon>
        <taxon>Symbiodinium</taxon>
    </lineage>
</organism>
<dbReference type="EMBL" id="CAJNIZ010005976">
    <property type="protein sequence ID" value="CAE7246283.1"/>
    <property type="molecule type" value="Genomic_DNA"/>
</dbReference>
<proteinExistence type="predicted"/>
<accession>A0A812LLI8</accession>
<evidence type="ECO:0000313" key="2">
    <source>
        <dbReference type="Proteomes" id="UP000649617"/>
    </source>
</evidence>
<dbReference type="OrthoDB" id="447678at2759"/>
<keyword evidence="2" id="KW-1185">Reference proteome</keyword>